<dbReference type="PANTHER" id="PTHR21055">
    <property type="entry name" value="PROTEIN PHOSPHATASE 1 REGULATORY SUBUNIT 36"/>
    <property type="match status" value="1"/>
</dbReference>
<dbReference type="PANTHER" id="PTHR21055:SF3">
    <property type="entry name" value="PROTEIN PHOSPHATASE 1 REGULATORY SUBUNIT 36"/>
    <property type="match status" value="1"/>
</dbReference>
<dbReference type="AlphaFoldDB" id="A0A9Q0D6V5"/>
<evidence type="ECO:0000313" key="2">
    <source>
        <dbReference type="EMBL" id="KAJ3583073.1"/>
    </source>
</evidence>
<sequence length="129" mass="14125">MSADRSPQFGASAARGRQSPRKAPSPRLLAYILPAKPRQKGPVTLDHVKRKSEALDHFLWAELLYVSCFLELRAVQSGPRPLLAEQSVSGEEEEAMAKVELARNKMAACYAALLLGLSAPQHHHLACGR</sequence>
<evidence type="ECO:0000256" key="1">
    <source>
        <dbReference type="SAM" id="MobiDB-lite"/>
    </source>
</evidence>
<reference evidence="2" key="1">
    <citation type="submission" date="2022-07" db="EMBL/GenBank/DDBJ databases">
        <title>Chromosome-level genome of Muraenolepis orangiensis.</title>
        <authorList>
            <person name="Kim J."/>
        </authorList>
    </citation>
    <scope>NUCLEOTIDE SEQUENCE</scope>
    <source>
        <strain evidence="2">KU_S4_2022</strain>
        <tissue evidence="2">Muscle</tissue>
    </source>
</reference>
<dbReference type="InterPro" id="IPR026142">
    <property type="entry name" value="Pro_pase_1_reg_su_36"/>
</dbReference>
<gene>
    <name evidence="2" type="ORF">NHX12_034495</name>
</gene>
<dbReference type="Proteomes" id="UP001148018">
    <property type="component" value="Unassembled WGS sequence"/>
</dbReference>
<organism evidence="2 3">
    <name type="scientific">Muraenolepis orangiensis</name>
    <name type="common">Patagonian moray cod</name>
    <dbReference type="NCBI Taxonomy" id="630683"/>
    <lineage>
        <taxon>Eukaryota</taxon>
        <taxon>Metazoa</taxon>
        <taxon>Chordata</taxon>
        <taxon>Craniata</taxon>
        <taxon>Vertebrata</taxon>
        <taxon>Euteleostomi</taxon>
        <taxon>Actinopterygii</taxon>
        <taxon>Neopterygii</taxon>
        <taxon>Teleostei</taxon>
        <taxon>Neoteleostei</taxon>
        <taxon>Acanthomorphata</taxon>
        <taxon>Zeiogadaria</taxon>
        <taxon>Gadariae</taxon>
        <taxon>Gadiformes</taxon>
        <taxon>Muraenolepidoidei</taxon>
        <taxon>Muraenolepididae</taxon>
        <taxon>Muraenolepis</taxon>
    </lineage>
</organism>
<dbReference type="EMBL" id="JANIIK010000561">
    <property type="protein sequence ID" value="KAJ3583073.1"/>
    <property type="molecule type" value="Genomic_DNA"/>
</dbReference>
<name>A0A9Q0D6V5_9TELE</name>
<dbReference type="OrthoDB" id="6724830at2759"/>
<protein>
    <submittedName>
        <fullName evidence="2">Uncharacterized protein</fullName>
    </submittedName>
</protein>
<comment type="caution">
    <text evidence="2">The sequence shown here is derived from an EMBL/GenBank/DDBJ whole genome shotgun (WGS) entry which is preliminary data.</text>
</comment>
<accession>A0A9Q0D6V5</accession>
<feature type="region of interest" description="Disordered" evidence="1">
    <location>
        <begin position="1"/>
        <end position="25"/>
    </location>
</feature>
<dbReference type="GO" id="GO:0019902">
    <property type="term" value="F:phosphatase binding"/>
    <property type="evidence" value="ECO:0007669"/>
    <property type="project" value="InterPro"/>
</dbReference>
<proteinExistence type="predicted"/>
<keyword evidence="3" id="KW-1185">Reference proteome</keyword>
<evidence type="ECO:0000313" key="3">
    <source>
        <dbReference type="Proteomes" id="UP001148018"/>
    </source>
</evidence>